<dbReference type="AlphaFoldDB" id="A0A6A6QL88"/>
<gene>
    <name evidence="1" type="ORF">BU16DRAFT_529122</name>
</gene>
<evidence type="ECO:0000313" key="1">
    <source>
        <dbReference type="EMBL" id="KAF2492854.1"/>
    </source>
</evidence>
<dbReference type="PANTHER" id="PTHR39697:SF1">
    <property type="entry name" value="RICIN B LECTIN DOMAIN-CONTAINING PROTEIN"/>
    <property type="match status" value="1"/>
</dbReference>
<organism evidence="1 2">
    <name type="scientific">Lophium mytilinum</name>
    <dbReference type="NCBI Taxonomy" id="390894"/>
    <lineage>
        <taxon>Eukaryota</taxon>
        <taxon>Fungi</taxon>
        <taxon>Dikarya</taxon>
        <taxon>Ascomycota</taxon>
        <taxon>Pezizomycotina</taxon>
        <taxon>Dothideomycetes</taxon>
        <taxon>Pleosporomycetidae</taxon>
        <taxon>Mytilinidiales</taxon>
        <taxon>Mytilinidiaceae</taxon>
        <taxon>Lophium</taxon>
    </lineage>
</organism>
<accession>A0A6A6QL88</accession>
<dbReference type="PANTHER" id="PTHR39697">
    <property type="entry name" value="RICIN B LECTIN DOMAIN-CONTAINING PROTEIN-RELATED"/>
    <property type="match status" value="1"/>
</dbReference>
<dbReference type="OrthoDB" id="5289641at2759"/>
<keyword evidence="2" id="KW-1185">Reference proteome</keyword>
<evidence type="ECO:0000313" key="2">
    <source>
        <dbReference type="Proteomes" id="UP000799750"/>
    </source>
</evidence>
<proteinExistence type="predicted"/>
<reference evidence="1" key="1">
    <citation type="journal article" date="2020" name="Stud. Mycol.">
        <title>101 Dothideomycetes genomes: a test case for predicting lifestyles and emergence of pathogens.</title>
        <authorList>
            <person name="Haridas S."/>
            <person name="Albert R."/>
            <person name="Binder M."/>
            <person name="Bloem J."/>
            <person name="Labutti K."/>
            <person name="Salamov A."/>
            <person name="Andreopoulos B."/>
            <person name="Baker S."/>
            <person name="Barry K."/>
            <person name="Bills G."/>
            <person name="Bluhm B."/>
            <person name="Cannon C."/>
            <person name="Castanera R."/>
            <person name="Culley D."/>
            <person name="Daum C."/>
            <person name="Ezra D."/>
            <person name="Gonzalez J."/>
            <person name="Henrissat B."/>
            <person name="Kuo A."/>
            <person name="Liang C."/>
            <person name="Lipzen A."/>
            <person name="Lutzoni F."/>
            <person name="Magnuson J."/>
            <person name="Mondo S."/>
            <person name="Nolan M."/>
            <person name="Ohm R."/>
            <person name="Pangilinan J."/>
            <person name="Park H.-J."/>
            <person name="Ramirez L."/>
            <person name="Alfaro M."/>
            <person name="Sun H."/>
            <person name="Tritt A."/>
            <person name="Yoshinaga Y."/>
            <person name="Zwiers L.-H."/>
            <person name="Turgeon B."/>
            <person name="Goodwin S."/>
            <person name="Spatafora J."/>
            <person name="Crous P."/>
            <person name="Grigoriev I."/>
        </authorList>
    </citation>
    <scope>NUCLEOTIDE SEQUENCE</scope>
    <source>
        <strain evidence="1">CBS 269.34</strain>
    </source>
</reference>
<dbReference type="Proteomes" id="UP000799750">
    <property type="component" value="Unassembled WGS sequence"/>
</dbReference>
<dbReference type="EMBL" id="MU004193">
    <property type="protein sequence ID" value="KAF2492854.1"/>
    <property type="molecule type" value="Genomic_DNA"/>
</dbReference>
<name>A0A6A6QL88_9PEZI</name>
<sequence length="180" mass="19742">MVLNHIDPQAISDDDNSTVYTAATPPETVVANLMDEDYASGDIKSNSSVPWPGSTFIIRSASSGHVITLVDGQIILAPPGGRGSIHWACVETKGWLGFRNTVSGRFLGHDDKRRLRCAAGKHQSWENFSVRLRPEGGYVMLMTHFERLWHVGIKKEQGVEKLAKIADGGNGGLVWEFVKV</sequence>
<protein>
    <submittedName>
        <fullName evidence="1">Uncharacterized protein</fullName>
    </submittedName>
</protein>